<dbReference type="Proteomes" id="UP000651837">
    <property type="component" value="Unassembled WGS sequence"/>
</dbReference>
<keyword evidence="2" id="KW-1185">Reference proteome</keyword>
<sequence>KLANGTALGQVMQWDGSDWTLVDLGSVTVTENDGVIGNEVTGATNGTLALSGAGTTVSPYTLAIAADGVTNTELADNAVGLENIANGSASGDLIQWNGTDWEFVAPSTLIPATTVSNTSSVNTLSTTVDGVTGAGVPIVNSNALSLNGSNELISTVNGEASAALDLSPAINAIEKTTTVVEGTGIDVSSTTTGNNTEYTVTVDPTDIVGDGSITSPNSTITLGGTPANSILENVTLDVNESSLADGSITSPNSTITLGGTPANAIFEDVTLDVDVTALTGDGSITSTDLTVTGGANSTLNDVTLTIADNAITNAKMADDAITTAELATGAVESSDILDGTIATGDIANDAVTLGKLANGTALGQVMQWDGSDWTLVDLGSVTVTENDG</sequence>
<evidence type="ECO:0000313" key="1">
    <source>
        <dbReference type="EMBL" id="MBD1263255.1"/>
    </source>
</evidence>
<feature type="non-terminal residue" evidence="1">
    <location>
        <position position="388"/>
    </location>
</feature>
<evidence type="ECO:0000313" key="2">
    <source>
        <dbReference type="Proteomes" id="UP000651837"/>
    </source>
</evidence>
<dbReference type="EMBL" id="JACWLN010000032">
    <property type="protein sequence ID" value="MBD1263255.1"/>
    <property type="molecule type" value="Genomic_DNA"/>
</dbReference>
<organism evidence="1 2">
    <name type="scientific">Maribacter polysiphoniae</name>
    <dbReference type="NCBI Taxonomy" id="429344"/>
    <lineage>
        <taxon>Bacteria</taxon>
        <taxon>Pseudomonadati</taxon>
        <taxon>Bacteroidota</taxon>
        <taxon>Flavobacteriia</taxon>
        <taxon>Flavobacteriales</taxon>
        <taxon>Flavobacteriaceae</taxon>
        <taxon>Maribacter</taxon>
    </lineage>
</organism>
<reference evidence="1 2" key="1">
    <citation type="submission" date="2020-07" db="EMBL/GenBank/DDBJ databases">
        <title>The draft genome sequence of Maribacter polysiphoniae KCTC 22021.</title>
        <authorList>
            <person name="Mu L."/>
        </authorList>
    </citation>
    <scope>NUCLEOTIDE SEQUENCE [LARGE SCALE GENOMIC DNA]</scope>
    <source>
        <strain evidence="1 2">KCTC 22021</strain>
    </source>
</reference>
<name>A0ABR7W518_9FLAO</name>
<protein>
    <submittedName>
        <fullName evidence="1">Uncharacterized protein</fullName>
    </submittedName>
</protein>
<feature type="non-terminal residue" evidence="1">
    <location>
        <position position="1"/>
    </location>
</feature>
<comment type="caution">
    <text evidence="1">The sequence shown here is derived from an EMBL/GenBank/DDBJ whole genome shotgun (WGS) entry which is preliminary data.</text>
</comment>
<accession>A0ABR7W518</accession>
<proteinExistence type="predicted"/>
<gene>
    <name evidence="1" type="ORF">HZY62_21925</name>
</gene>